<feature type="compositionally biased region" description="Basic and acidic residues" evidence="6">
    <location>
        <begin position="1"/>
        <end position="27"/>
    </location>
</feature>
<evidence type="ECO:0000256" key="3">
    <source>
        <dbReference type="ARBA" id="ARBA00023015"/>
    </source>
</evidence>
<accession>A0AAD7SA44</accession>
<feature type="domain" description="Transcription initiation factor TFIID component TAF4 C-terminal" evidence="7">
    <location>
        <begin position="77"/>
        <end position="121"/>
    </location>
</feature>
<dbReference type="Proteomes" id="UP001221898">
    <property type="component" value="Unassembled WGS sequence"/>
</dbReference>
<protein>
    <recommendedName>
        <fullName evidence="7">Transcription initiation factor TFIID component TAF4 C-terminal domain-containing protein</fullName>
    </recommendedName>
</protein>
<keyword evidence="9" id="KW-1185">Reference proteome</keyword>
<comment type="caution">
    <text evidence="8">The sequence shown here is derived from an EMBL/GenBank/DDBJ whole genome shotgun (WGS) entry which is preliminary data.</text>
</comment>
<dbReference type="PANTHER" id="PTHR15138">
    <property type="entry name" value="TRANSCRIPTION INITIATION FACTOR TFIID SUBUNIT 4"/>
    <property type="match status" value="1"/>
</dbReference>
<dbReference type="GO" id="GO:0003677">
    <property type="term" value="F:DNA binding"/>
    <property type="evidence" value="ECO:0007669"/>
    <property type="project" value="TreeGrafter"/>
</dbReference>
<name>A0AAD7SA44_9TELE</name>
<evidence type="ECO:0000256" key="1">
    <source>
        <dbReference type="ARBA" id="ARBA00004123"/>
    </source>
</evidence>
<dbReference type="InterPro" id="IPR007900">
    <property type="entry name" value="TAF4_C"/>
</dbReference>
<evidence type="ECO:0000256" key="4">
    <source>
        <dbReference type="ARBA" id="ARBA00023163"/>
    </source>
</evidence>
<gene>
    <name evidence="8" type="ORF">AAFF_G00420700</name>
</gene>
<keyword evidence="3" id="KW-0805">Transcription regulation</keyword>
<sequence>MFKNTEKGCEGPFPRREGRRSARRDGIEMGLIGSPPEPRRPGRALVAVIGIASGSPVILTVMTAARAVSGTSVGSPAGSGSPSTSSRQYSRHRITRVNLRDFIFYMEQERETARSLLLYRALLK</sequence>
<feature type="region of interest" description="Disordered" evidence="6">
    <location>
        <begin position="70"/>
        <end position="91"/>
    </location>
</feature>
<evidence type="ECO:0000256" key="5">
    <source>
        <dbReference type="ARBA" id="ARBA00023242"/>
    </source>
</evidence>
<evidence type="ECO:0000313" key="9">
    <source>
        <dbReference type="Proteomes" id="UP001221898"/>
    </source>
</evidence>
<dbReference type="InterPro" id="IPR045144">
    <property type="entry name" value="TAF4"/>
</dbReference>
<comment type="subcellular location">
    <subcellularLocation>
        <location evidence="1">Nucleus</location>
    </subcellularLocation>
</comment>
<dbReference type="GO" id="GO:0016251">
    <property type="term" value="F:RNA polymerase II general transcription initiation factor activity"/>
    <property type="evidence" value="ECO:0007669"/>
    <property type="project" value="TreeGrafter"/>
</dbReference>
<dbReference type="GO" id="GO:0006367">
    <property type="term" value="P:transcription initiation at RNA polymerase II promoter"/>
    <property type="evidence" value="ECO:0007669"/>
    <property type="project" value="TreeGrafter"/>
</dbReference>
<dbReference type="GO" id="GO:0005669">
    <property type="term" value="C:transcription factor TFIID complex"/>
    <property type="evidence" value="ECO:0007669"/>
    <property type="project" value="InterPro"/>
</dbReference>
<proteinExistence type="inferred from homology"/>
<feature type="region of interest" description="Disordered" evidence="6">
    <location>
        <begin position="1"/>
        <end position="40"/>
    </location>
</feature>
<dbReference type="AlphaFoldDB" id="A0AAD7SA44"/>
<keyword evidence="4" id="KW-0804">Transcription</keyword>
<evidence type="ECO:0000259" key="7">
    <source>
        <dbReference type="Pfam" id="PF05236"/>
    </source>
</evidence>
<reference evidence="8" key="1">
    <citation type="journal article" date="2023" name="Science">
        <title>Genome structures resolve the early diversification of teleost fishes.</title>
        <authorList>
            <person name="Parey E."/>
            <person name="Louis A."/>
            <person name="Montfort J."/>
            <person name="Bouchez O."/>
            <person name="Roques C."/>
            <person name="Iampietro C."/>
            <person name="Lluch J."/>
            <person name="Castinel A."/>
            <person name="Donnadieu C."/>
            <person name="Desvignes T."/>
            <person name="Floi Bucao C."/>
            <person name="Jouanno E."/>
            <person name="Wen M."/>
            <person name="Mejri S."/>
            <person name="Dirks R."/>
            <person name="Jansen H."/>
            <person name="Henkel C."/>
            <person name="Chen W.J."/>
            <person name="Zahm M."/>
            <person name="Cabau C."/>
            <person name="Klopp C."/>
            <person name="Thompson A.W."/>
            <person name="Robinson-Rechavi M."/>
            <person name="Braasch I."/>
            <person name="Lecointre G."/>
            <person name="Bobe J."/>
            <person name="Postlethwait J.H."/>
            <person name="Berthelot C."/>
            <person name="Roest Crollius H."/>
            <person name="Guiguen Y."/>
        </authorList>
    </citation>
    <scope>NUCLEOTIDE SEQUENCE</scope>
    <source>
        <strain evidence="8">NC1722</strain>
    </source>
</reference>
<comment type="similarity">
    <text evidence="2">Belongs to the TAF4 family.</text>
</comment>
<evidence type="ECO:0000256" key="2">
    <source>
        <dbReference type="ARBA" id="ARBA00006178"/>
    </source>
</evidence>
<dbReference type="EMBL" id="JAINUG010000089">
    <property type="protein sequence ID" value="KAJ8398542.1"/>
    <property type="molecule type" value="Genomic_DNA"/>
</dbReference>
<feature type="compositionally biased region" description="Low complexity" evidence="6">
    <location>
        <begin position="70"/>
        <end position="86"/>
    </location>
</feature>
<organism evidence="8 9">
    <name type="scientific">Aldrovandia affinis</name>
    <dbReference type="NCBI Taxonomy" id="143900"/>
    <lineage>
        <taxon>Eukaryota</taxon>
        <taxon>Metazoa</taxon>
        <taxon>Chordata</taxon>
        <taxon>Craniata</taxon>
        <taxon>Vertebrata</taxon>
        <taxon>Euteleostomi</taxon>
        <taxon>Actinopterygii</taxon>
        <taxon>Neopterygii</taxon>
        <taxon>Teleostei</taxon>
        <taxon>Notacanthiformes</taxon>
        <taxon>Halosauridae</taxon>
        <taxon>Aldrovandia</taxon>
    </lineage>
</organism>
<keyword evidence="5" id="KW-0539">Nucleus</keyword>
<evidence type="ECO:0000313" key="8">
    <source>
        <dbReference type="EMBL" id="KAJ8398542.1"/>
    </source>
</evidence>
<dbReference type="PANTHER" id="PTHR15138:SF22">
    <property type="entry name" value="TAFH DOMAIN-CONTAINING PROTEIN"/>
    <property type="match status" value="1"/>
</dbReference>
<evidence type="ECO:0000256" key="6">
    <source>
        <dbReference type="SAM" id="MobiDB-lite"/>
    </source>
</evidence>
<dbReference type="Pfam" id="PF05236">
    <property type="entry name" value="TAF4"/>
    <property type="match status" value="1"/>
</dbReference>